<dbReference type="InterPro" id="IPR003462">
    <property type="entry name" value="ODC_Mu_crystall"/>
</dbReference>
<dbReference type="Gene3D" id="3.40.50.720">
    <property type="entry name" value="NAD(P)-binding Rossmann-like Domain"/>
    <property type="match status" value="1"/>
</dbReference>
<evidence type="ECO:0000313" key="2">
    <source>
        <dbReference type="Proteomes" id="UP000250163"/>
    </source>
</evidence>
<dbReference type="Pfam" id="PF02423">
    <property type="entry name" value="OCD_Mu_crystall"/>
    <property type="match status" value="1"/>
</dbReference>
<reference evidence="2" key="1">
    <citation type="submission" date="2018-05" db="EMBL/GenBank/DDBJ databases">
        <authorList>
            <person name="Cea G.-C."/>
            <person name="William W."/>
        </authorList>
    </citation>
    <scope>NUCLEOTIDE SEQUENCE [LARGE SCALE GENOMIC DNA]</scope>
    <source>
        <strain evidence="2">DB21MT 5</strain>
    </source>
</reference>
<keyword evidence="2" id="KW-1185">Reference proteome</keyword>
<sequence length="47" mass="5068">MIGEFQHSEKSTITNKLTMIGEVLSGRAQGRINNSDITIFDSSGIAV</sequence>
<dbReference type="EMBL" id="LS483250">
    <property type="protein sequence ID" value="SQD78015.1"/>
    <property type="molecule type" value="Genomic_DNA"/>
</dbReference>
<accession>A0A330LVE0</accession>
<proteinExistence type="predicted"/>
<name>A0A330LVE0_9GAMM</name>
<protein>
    <submittedName>
        <fullName evidence="1">Uncharacterized protein</fullName>
    </submittedName>
</protein>
<gene>
    <name evidence="1" type="ORF">MORIYA_1537</name>
</gene>
<dbReference type="Proteomes" id="UP000250163">
    <property type="component" value="Chromosome MORIYA"/>
</dbReference>
<organism evidence="1 2">
    <name type="scientific">Moritella yayanosii</name>
    <dbReference type="NCBI Taxonomy" id="69539"/>
    <lineage>
        <taxon>Bacteria</taxon>
        <taxon>Pseudomonadati</taxon>
        <taxon>Pseudomonadota</taxon>
        <taxon>Gammaproteobacteria</taxon>
        <taxon>Alteromonadales</taxon>
        <taxon>Moritellaceae</taxon>
        <taxon>Moritella</taxon>
    </lineage>
</organism>
<dbReference type="KEGG" id="mya:MORIYA_1537"/>
<dbReference type="AlphaFoldDB" id="A0A330LVE0"/>
<evidence type="ECO:0000313" key="1">
    <source>
        <dbReference type="EMBL" id="SQD78015.1"/>
    </source>
</evidence>